<keyword evidence="4" id="KW-1185">Reference proteome</keyword>
<dbReference type="OrthoDB" id="1910266at2759"/>
<evidence type="ECO:0000313" key="4">
    <source>
        <dbReference type="Proteomes" id="UP000245207"/>
    </source>
</evidence>
<feature type="domain" description="Myb/SANT-like" evidence="2">
    <location>
        <begin position="10"/>
        <end position="101"/>
    </location>
</feature>
<dbReference type="AlphaFoldDB" id="A0A2U1LXW1"/>
<accession>A0A2U1LXW1</accession>
<evidence type="ECO:0000313" key="3">
    <source>
        <dbReference type="EMBL" id="PWA53800.1"/>
    </source>
</evidence>
<dbReference type="STRING" id="35608.A0A2U1LXW1"/>
<organism evidence="3 4">
    <name type="scientific">Artemisia annua</name>
    <name type="common">Sweet wormwood</name>
    <dbReference type="NCBI Taxonomy" id="35608"/>
    <lineage>
        <taxon>Eukaryota</taxon>
        <taxon>Viridiplantae</taxon>
        <taxon>Streptophyta</taxon>
        <taxon>Embryophyta</taxon>
        <taxon>Tracheophyta</taxon>
        <taxon>Spermatophyta</taxon>
        <taxon>Magnoliopsida</taxon>
        <taxon>eudicotyledons</taxon>
        <taxon>Gunneridae</taxon>
        <taxon>Pentapetalae</taxon>
        <taxon>asterids</taxon>
        <taxon>campanulids</taxon>
        <taxon>Asterales</taxon>
        <taxon>Asteraceae</taxon>
        <taxon>Asteroideae</taxon>
        <taxon>Anthemideae</taxon>
        <taxon>Artemisiinae</taxon>
        <taxon>Artemisia</taxon>
    </lineage>
</organism>
<evidence type="ECO:0000259" key="2">
    <source>
        <dbReference type="Pfam" id="PF12776"/>
    </source>
</evidence>
<dbReference type="Pfam" id="PF12776">
    <property type="entry name" value="Myb_DNA-bind_3"/>
    <property type="match status" value="1"/>
</dbReference>
<name>A0A2U1LXW1_ARTAN</name>
<dbReference type="PANTHER" id="PTHR31704">
    <property type="entry name" value="MYB/SANT-LIKE DNA-BINDING DOMAIN PROTEIN-RELATED"/>
    <property type="match status" value="1"/>
</dbReference>
<sequence length="872" mass="99856">MGDTITLNFTPEQYKFFLDSCIEEVNRVDVKGQSLHVESWAIVGKKMKEKFGLATTQKQLKNKFDYYRGKHLAHAYLRGKTGNIFNADTNTFNLTDEEWRDLNKIYPKASSLKTSPLQHYDLCDYLFTKCRASGSIRRPVAERRPVVNVVEVEDGSVRRPVVEGRSSSQNFGVKVVEVEDDVNSFNEDGGYWAASEHRNVDASYDTSFEGGSSKEPNVARGRKKKRSKKDSELCELEENMKSAIAKIAVQENQGPTMEECHEKLKKLGLESADPIYLAALGVFCQSKSHREAWMYFRRSVRKRKRDNTSTMSGHQYTQELLQGNNLQYSNKWSLQICPLLRPDIFKGFRNSWNFHLRKCTRNKIPDLLPNSASEPINSRICNFLRLCSDAYRPKCSAVSHVHVRPSSVLFTSFKSQGGRRWGVGVGANSQQREVQVPLSDLTFIKNMLKREMLIRPYSNKWSLQICPLLRPDIFKGFRNSWNFHLRKCTRNKIPDLLPNSASEPINSRICNFLRLCSDAYRPKCSAVSHVHVRPSSVLFTSFKSQGGRRWGVGVGANSQQREVQEKDKLTVARNCYALILKECIFSPGSRQMASKPLKNSNIEEISESLYIQEQKPHEAIYMRSKVQKKLVLKLRALTKNASFGGILCSRPTKAMMERFKRGKIREKRRKEREMGRRLKAENAAVRNNNKITRDRDHEIIEIVALYTYYEKCLLIIADSSERQPIHLSLIYDENVQTRDGNAGYQTPVTQEYNTTLFHNIEPKYVLDYEKTKSILLSNRSVLEKKGTKAMVSWHKSLSAMVSSNLMSSGPGCGISWLGMVFHGGMTSRCKMYMISRQDPDSCKMYLQFRGSIIVVHNHYPQICLGTRTAPTT</sequence>
<dbReference type="Proteomes" id="UP000245207">
    <property type="component" value="Unassembled WGS sequence"/>
</dbReference>
<proteinExistence type="predicted"/>
<dbReference type="InterPro" id="IPR024752">
    <property type="entry name" value="Myb/SANT-like_dom"/>
</dbReference>
<gene>
    <name evidence="3" type="ORF">CTI12_AA441930</name>
</gene>
<evidence type="ECO:0000256" key="1">
    <source>
        <dbReference type="SAM" id="MobiDB-lite"/>
    </source>
</evidence>
<reference evidence="3 4" key="1">
    <citation type="journal article" date="2018" name="Mol. Plant">
        <title>The genome of Artemisia annua provides insight into the evolution of Asteraceae family and artemisinin biosynthesis.</title>
        <authorList>
            <person name="Shen Q."/>
            <person name="Zhang L."/>
            <person name="Liao Z."/>
            <person name="Wang S."/>
            <person name="Yan T."/>
            <person name="Shi P."/>
            <person name="Liu M."/>
            <person name="Fu X."/>
            <person name="Pan Q."/>
            <person name="Wang Y."/>
            <person name="Lv Z."/>
            <person name="Lu X."/>
            <person name="Zhang F."/>
            <person name="Jiang W."/>
            <person name="Ma Y."/>
            <person name="Chen M."/>
            <person name="Hao X."/>
            <person name="Li L."/>
            <person name="Tang Y."/>
            <person name="Lv G."/>
            <person name="Zhou Y."/>
            <person name="Sun X."/>
            <person name="Brodelius P.E."/>
            <person name="Rose J.K.C."/>
            <person name="Tang K."/>
        </authorList>
    </citation>
    <scope>NUCLEOTIDE SEQUENCE [LARGE SCALE GENOMIC DNA]</scope>
    <source>
        <strain evidence="4">cv. Huhao1</strain>
        <tissue evidence="3">Leaf</tissue>
    </source>
</reference>
<dbReference type="EMBL" id="PKPP01007293">
    <property type="protein sequence ID" value="PWA53800.1"/>
    <property type="molecule type" value="Genomic_DNA"/>
</dbReference>
<feature type="region of interest" description="Disordered" evidence="1">
    <location>
        <begin position="204"/>
        <end position="233"/>
    </location>
</feature>
<dbReference type="PANTHER" id="PTHR31704:SF40">
    <property type="entry name" value="MYB_SANT-LIKE DOMAIN-CONTAINING PROTEIN"/>
    <property type="match status" value="1"/>
</dbReference>
<comment type="caution">
    <text evidence="3">The sequence shown here is derived from an EMBL/GenBank/DDBJ whole genome shotgun (WGS) entry which is preliminary data.</text>
</comment>
<protein>
    <submittedName>
        <fullName evidence="3">Myb/SANT-like domain, Harbinger transposase-derived nuclease domain protein</fullName>
    </submittedName>
</protein>